<organism evidence="6 7">
    <name type="scientific">Ditylenchus destructor</name>
    <dbReference type="NCBI Taxonomy" id="166010"/>
    <lineage>
        <taxon>Eukaryota</taxon>
        <taxon>Metazoa</taxon>
        <taxon>Ecdysozoa</taxon>
        <taxon>Nematoda</taxon>
        <taxon>Chromadorea</taxon>
        <taxon>Rhabditida</taxon>
        <taxon>Tylenchina</taxon>
        <taxon>Tylenchomorpha</taxon>
        <taxon>Sphaerularioidea</taxon>
        <taxon>Anguinidae</taxon>
        <taxon>Anguininae</taxon>
        <taxon>Ditylenchus</taxon>
    </lineage>
</organism>
<feature type="region of interest" description="Disordered" evidence="3">
    <location>
        <begin position="433"/>
        <end position="455"/>
    </location>
</feature>
<comment type="similarity">
    <text evidence="1">Belongs to the BPI/LBP/Plunc superfamily. BPI/LBP family.</text>
</comment>
<dbReference type="InterPro" id="IPR032942">
    <property type="entry name" value="BPI/LBP/Plunc"/>
</dbReference>
<dbReference type="InterPro" id="IPR017942">
    <property type="entry name" value="Lipid-bd_serum_glycop_N"/>
</dbReference>
<feature type="domain" description="Lipid-binding serum glycoprotein N-terminal" evidence="4">
    <location>
        <begin position="4"/>
        <end position="230"/>
    </location>
</feature>
<dbReference type="Pfam" id="PF02886">
    <property type="entry name" value="LBP_BPI_CETP_C"/>
    <property type="match status" value="2"/>
</dbReference>
<proteinExistence type="inferred from homology"/>
<dbReference type="SUPFAM" id="SSF55394">
    <property type="entry name" value="Bactericidal permeability-increasing protein, BPI"/>
    <property type="match status" value="2"/>
</dbReference>
<dbReference type="EMBL" id="JAKKPZ010000031">
    <property type="protein sequence ID" value="KAI1709357.1"/>
    <property type="molecule type" value="Genomic_DNA"/>
</dbReference>
<evidence type="ECO:0000256" key="2">
    <source>
        <dbReference type="ARBA" id="ARBA00023157"/>
    </source>
</evidence>
<gene>
    <name evidence="6" type="ORF">DdX_11432</name>
</gene>
<dbReference type="GO" id="GO:0008289">
    <property type="term" value="F:lipid binding"/>
    <property type="evidence" value="ECO:0007669"/>
    <property type="project" value="InterPro"/>
</dbReference>
<dbReference type="Proteomes" id="UP001201812">
    <property type="component" value="Unassembled WGS sequence"/>
</dbReference>
<dbReference type="InterPro" id="IPR001124">
    <property type="entry name" value="Lipid-bd_serum_glycop_C"/>
</dbReference>
<dbReference type="PANTHER" id="PTHR10504:SF140">
    <property type="entry name" value="BPI2 DOMAIN-CONTAINING PROTEIN"/>
    <property type="match status" value="1"/>
</dbReference>
<dbReference type="SMART" id="SM00328">
    <property type="entry name" value="BPI1"/>
    <property type="match status" value="1"/>
</dbReference>
<feature type="domain" description="Lipid-binding serum glycoprotein C-terminal" evidence="5">
    <location>
        <begin position="252"/>
        <end position="556"/>
    </location>
</feature>
<feature type="region of interest" description="Disordered" evidence="3">
    <location>
        <begin position="387"/>
        <end position="418"/>
    </location>
</feature>
<accession>A0AAD4R4H8</accession>
<evidence type="ECO:0000313" key="6">
    <source>
        <dbReference type="EMBL" id="KAI1709357.1"/>
    </source>
</evidence>
<name>A0AAD4R4H8_9BILA</name>
<reference evidence="6" key="1">
    <citation type="submission" date="2022-01" db="EMBL/GenBank/DDBJ databases">
        <title>Genome Sequence Resource for Two Populations of Ditylenchus destructor, the Migratory Endoparasitic Phytonematode.</title>
        <authorList>
            <person name="Zhang H."/>
            <person name="Lin R."/>
            <person name="Xie B."/>
        </authorList>
    </citation>
    <scope>NUCLEOTIDE SEQUENCE</scope>
    <source>
        <strain evidence="6">BazhouSP</strain>
    </source>
</reference>
<protein>
    <submittedName>
        <fullName evidence="6">Uncharacterized protein</fullName>
    </submittedName>
</protein>
<dbReference type="Gene3D" id="3.15.10.10">
    <property type="entry name" value="Bactericidal permeability-increasing protein, domain 1"/>
    <property type="match status" value="1"/>
</dbReference>
<dbReference type="SMART" id="SM00329">
    <property type="entry name" value="BPI2"/>
    <property type="match status" value="1"/>
</dbReference>
<dbReference type="PANTHER" id="PTHR10504">
    <property type="entry name" value="BACTERICIDAL PERMEABILITY-INCREASING BPI PROTEIN-RELATED"/>
    <property type="match status" value="1"/>
</dbReference>
<keyword evidence="7" id="KW-1185">Reference proteome</keyword>
<keyword evidence="2" id="KW-1015">Disulfide bond</keyword>
<dbReference type="InterPro" id="IPR017943">
    <property type="entry name" value="Bactericidal_perm-incr_a/b_dom"/>
</dbReference>
<evidence type="ECO:0000259" key="5">
    <source>
        <dbReference type="SMART" id="SM00329"/>
    </source>
</evidence>
<evidence type="ECO:0000256" key="3">
    <source>
        <dbReference type="SAM" id="MobiDB-lite"/>
    </source>
</evidence>
<feature type="compositionally biased region" description="Basic and acidic residues" evidence="3">
    <location>
        <begin position="387"/>
        <end position="401"/>
    </location>
</feature>
<evidence type="ECO:0000256" key="1">
    <source>
        <dbReference type="ARBA" id="ARBA00007292"/>
    </source>
</evidence>
<evidence type="ECO:0000259" key="4">
    <source>
        <dbReference type="SMART" id="SM00328"/>
    </source>
</evidence>
<comment type="caution">
    <text evidence="6">The sequence shown here is derived from an EMBL/GenBank/DDBJ whole genome shotgun (WGS) entry which is preliminary data.</text>
</comment>
<evidence type="ECO:0000313" key="7">
    <source>
        <dbReference type="Proteomes" id="UP001201812"/>
    </source>
</evidence>
<dbReference type="Gene3D" id="3.15.20.10">
    <property type="entry name" value="Bactericidal permeability-increasing protein, domain 2"/>
    <property type="match status" value="2"/>
</dbReference>
<dbReference type="GO" id="GO:0005615">
    <property type="term" value="C:extracellular space"/>
    <property type="evidence" value="ECO:0007669"/>
    <property type="project" value="TreeGrafter"/>
</dbReference>
<feature type="compositionally biased region" description="Polar residues" evidence="3">
    <location>
        <begin position="443"/>
        <end position="453"/>
    </location>
</feature>
<dbReference type="AlphaFoldDB" id="A0AAD4R4H8"/>
<sequence>MILRLHSGGLQDLAEYTRTWMHSTVGNMRVEDYSHRIHHKLATGELELVNISINHFLPPTIRYRPNENSFLYMDTDGGSAEISAKWTLYSKFLSMLGLPLHGSVHGHITGFTSDVAIRVLPVTNQLEMDQCVARFDRFELSLSGSLAADILHWFRESLAKAMQSRIEQTYCALMGERLLPWLRQQLDKFPQKLQFNFGRNVRLVQILHSVHTGADYVELEMRNSLQANPKASMDVFDTLSLLPDEPPHVESARKNRVVELFIDEMTMQELVTAGHRNGLFTSNFTSPFFRTQCDLLCIGKLVPELGRIYGNTSLYAMVRTQDPPLVRLLRKQVQLSVNTSFEIFGVPNNIKQHRYRRTRTPKSTQPIPLSDSLPKFFYGELRSDGSKEELTQSDFESHDSQSPDSRLIPQEKSDNMDWPSALVYPSQQILSRGASEEGDELDVQTQPARSSRMNPGRPLLRIEISAEAEISLSMHNKKVESELKVRNSRAVLREHQMERVEQTTIDKLVDTCIPFVENTMRIILQNGIHINRLFEPHIETHNESMSVEDGYIRLSADLNVQTLLTSL</sequence>